<proteinExistence type="predicted"/>
<evidence type="ECO:0000256" key="1">
    <source>
        <dbReference type="SAM" id="MobiDB-lite"/>
    </source>
</evidence>
<name>A0A4Q2EI51_9ACTN</name>
<dbReference type="AlphaFoldDB" id="A0A4Q2EI51"/>
<feature type="region of interest" description="Disordered" evidence="1">
    <location>
        <begin position="1"/>
        <end position="83"/>
    </location>
</feature>
<reference evidence="3 4" key="1">
    <citation type="submission" date="2018-01" db="EMBL/GenBank/DDBJ databases">
        <title>Lactibacter flavus gen. nov., sp. nov., a novel bacterium of the family Propionibacteriaceae isolated from raw milk and dairy products.</title>
        <authorList>
            <person name="Wenning M."/>
            <person name="Breitenwieser F."/>
            <person name="Huptas C."/>
            <person name="von Neubeck M."/>
            <person name="Busse H.-J."/>
            <person name="Scherer S."/>
        </authorList>
    </citation>
    <scope>NUCLEOTIDE SEQUENCE [LARGE SCALE GENOMIC DNA]</scope>
    <source>
        <strain evidence="3 4">VG341</strain>
    </source>
</reference>
<dbReference type="OrthoDB" id="3722962at2"/>
<dbReference type="Proteomes" id="UP000290624">
    <property type="component" value="Unassembled WGS sequence"/>
</dbReference>
<accession>A0A4Q2EI51</accession>
<organism evidence="3 4">
    <name type="scientific">Propioniciclava flava</name>
    <dbReference type="NCBI Taxonomy" id="2072026"/>
    <lineage>
        <taxon>Bacteria</taxon>
        <taxon>Bacillati</taxon>
        <taxon>Actinomycetota</taxon>
        <taxon>Actinomycetes</taxon>
        <taxon>Propionibacteriales</taxon>
        <taxon>Propionibacteriaceae</taxon>
        <taxon>Propioniciclava</taxon>
    </lineage>
</organism>
<keyword evidence="2" id="KW-0472">Membrane</keyword>
<dbReference type="RefSeq" id="WP_129458813.1">
    <property type="nucleotide sequence ID" value="NZ_PPCV01000005.1"/>
</dbReference>
<dbReference type="EMBL" id="PPCV01000005">
    <property type="protein sequence ID" value="RXW32074.1"/>
    <property type="molecule type" value="Genomic_DNA"/>
</dbReference>
<gene>
    <name evidence="3" type="ORF">C1706_08495</name>
</gene>
<evidence type="ECO:0008006" key="5">
    <source>
        <dbReference type="Google" id="ProtNLM"/>
    </source>
</evidence>
<evidence type="ECO:0000313" key="4">
    <source>
        <dbReference type="Proteomes" id="UP000290624"/>
    </source>
</evidence>
<feature type="transmembrane region" description="Helical" evidence="2">
    <location>
        <begin position="90"/>
        <end position="108"/>
    </location>
</feature>
<protein>
    <recommendedName>
        <fullName evidence="5">Sensor domain-containing protein</fullName>
    </recommendedName>
</protein>
<sequence>MSEQGEKRARRALPPRDDNPADAPTAPPASVGRRGVAASRGQRAESAPVSPAGGVAAGGGRGRRFADTNDAPASGPSPEATGWGRRRLRLGIVTAVALALVFGGAWGAQRLGVFDAASSSSTPSPDAARFVAAPEDLSSLNAQAQWQIATASSTLDATTPQAKCLTTATEGAERPKDTVVRTFSAGASAPGAAFFQVNHYETNESAHTAYAAFVTQLANCDRTTALAKQGLAVQGLGDEATGQVLEVQDATNEYHTIALTRVGTRVSVLDATQAKSAVAGEAVVATLATVGQRQCTDGGTCPASPTASQTIPLVTTPAGWLGTIDLPRISPGSGAWRATDVADSVTTPGTKCEAVDLGNFPSATTRQQRTYLLRDDTAAPQSFGVDEAVYTFAKPDEAAAALATLSGNMDGCAARAATAQVTRTRDPSGSGAAASWVVVQRVDQQSATAKFRSAAVVSGTRLIYLVANPSDTFDFSDDAWHALTIRASQRVQQAP</sequence>
<keyword evidence="4" id="KW-1185">Reference proteome</keyword>
<keyword evidence="2" id="KW-1133">Transmembrane helix</keyword>
<evidence type="ECO:0000313" key="3">
    <source>
        <dbReference type="EMBL" id="RXW32074.1"/>
    </source>
</evidence>
<comment type="caution">
    <text evidence="3">The sequence shown here is derived from an EMBL/GenBank/DDBJ whole genome shotgun (WGS) entry which is preliminary data.</text>
</comment>
<evidence type="ECO:0000256" key="2">
    <source>
        <dbReference type="SAM" id="Phobius"/>
    </source>
</evidence>
<keyword evidence="2" id="KW-0812">Transmembrane</keyword>